<comment type="caution">
    <text evidence="6">The sequence shown here is derived from an EMBL/GenBank/DDBJ whole genome shotgun (WGS) entry which is preliminary data.</text>
</comment>
<gene>
    <name evidence="6" type="primary">aepX</name>
    <name evidence="6" type="ORF">Q6A80_06680</name>
</gene>
<dbReference type="Pfam" id="PF01467">
    <property type="entry name" value="CTP_transf_like"/>
    <property type="match status" value="1"/>
</dbReference>
<evidence type="ECO:0000256" key="3">
    <source>
        <dbReference type="ARBA" id="ARBA00023235"/>
    </source>
</evidence>
<evidence type="ECO:0000259" key="5">
    <source>
        <dbReference type="Pfam" id="PF01467"/>
    </source>
</evidence>
<evidence type="ECO:0000256" key="2">
    <source>
        <dbReference type="ARBA" id="ARBA00022695"/>
    </source>
</evidence>
<dbReference type="InterPro" id="IPR012698">
    <property type="entry name" value="PEnolPyrv_PMutase_core"/>
</dbReference>
<name>A0AAW9DB91_9BACT</name>
<protein>
    <recommendedName>
        <fullName evidence="4">phosphoenolpyruvate mutase</fullName>
        <ecNumber evidence="4">5.4.2.9</ecNumber>
    </recommendedName>
</protein>
<dbReference type="InterPro" id="IPR039556">
    <property type="entry name" value="ICL/PEPM"/>
</dbReference>
<dbReference type="InterPro" id="IPR014729">
    <property type="entry name" value="Rossmann-like_a/b/a_fold"/>
</dbReference>
<reference evidence="6" key="2">
    <citation type="submission" date="2023-07" db="EMBL/GenBank/DDBJ databases">
        <authorList>
            <person name="Zhang M."/>
            <person name="Zhou G."/>
        </authorList>
    </citation>
    <scope>NUCLEOTIDE SEQUENCE</scope>
    <source>
        <strain evidence="6">BJSY19SF1-2</strain>
    </source>
</reference>
<evidence type="ECO:0000313" key="6">
    <source>
        <dbReference type="EMBL" id="MDX4069412.1"/>
    </source>
</evidence>
<keyword evidence="3 6" id="KW-0413">Isomerase</keyword>
<accession>A0AAW9DB91</accession>
<dbReference type="NCBIfam" id="TIGR00125">
    <property type="entry name" value="cyt_tran_rel"/>
    <property type="match status" value="1"/>
</dbReference>
<dbReference type="EMBL" id="JAUQUR010000003">
    <property type="protein sequence ID" value="MDX4069412.1"/>
    <property type="molecule type" value="Genomic_DNA"/>
</dbReference>
<keyword evidence="2" id="KW-0548">Nucleotidyltransferase</keyword>
<proteinExistence type="predicted"/>
<organism evidence="6 7">
    <name type="scientific">Aliarcobacter skirrowii</name>
    <dbReference type="NCBI Taxonomy" id="28200"/>
    <lineage>
        <taxon>Bacteria</taxon>
        <taxon>Pseudomonadati</taxon>
        <taxon>Campylobacterota</taxon>
        <taxon>Epsilonproteobacteria</taxon>
        <taxon>Campylobacterales</taxon>
        <taxon>Arcobacteraceae</taxon>
        <taxon>Aliarcobacter</taxon>
    </lineage>
</organism>
<evidence type="ECO:0000313" key="7">
    <source>
        <dbReference type="Proteomes" id="UP001283691"/>
    </source>
</evidence>
<dbReference type="Gene3D" id="3.40.50.620">
    <property type="entry name" value="HUPs"/>
    <property type="match status" value="1"/>
</dbReference>
<dbReference type="InterPro" id="IPR004821">
    <property type="entry name" value="Cyt_trans-like"/>
</dbReference>
<dbReference type="GO" id="GO:0016779">
    <property type="term" value="F:nucleotidyltransferase activity"/>
    <property type="evidence" value="ECO:0007669"/>
    <property type="project" value="UniProtKB-KW"/>
</dbReference>
<keyword evidence="1" id="KW-0808">Transferase</keyword>
<dbReference type="AlphaFoldDB" id="A0AAW9DB91"/>
<reference evidence="6" key="1">
    <citation type="journal article" date="2023" name="Front. Microbiol.">
        <title>Genomic diversity and taxonomic marker for Arcobacter species.</title>
        <authorList>
            <person name="Zhou G."/>
            <person name="Gu Y."/>
            <person name="Wang H."/>
            <person name="Chen X."/>
            <person name="Zhang X."/>
            <person name="Shao Z."/>
            <person name="Yan X."/>
            <person name="Zhang J."/>
            <person name="Zhang M."/>
        </authorList>
    </citation>
    <scope>NUCLEOTIDE SEQUENCE</scope>
    <source>
        <strain evidence="6">BJSY19SF1-2</strain>
    </source>
</reference>
<dbReference type="RefSeq" id="WP_319048120.1">
    <property type="nucleotide sequence ID" value="NZ_JAUQUR010000003.1"/>
</dbReference>
<dbReference type="InterPro" id="IPR040442">
    <property type="entry name" value="Pyrv_kinase-like_dom_sf"/>
</dbReference>
<sequence>MSKKVYVGMSADLVHPGHMNILKVASTLGDVTVGLLTDKAIASYKRLPYMTYEQRKAVIENIKGVKEVIPQETLDYRPNLKLIKPDFVVHGDDWKEGVQAKTRQQVIDTLASWGGELIEPSYTDGISSTALNKSLKELGTTPDIRRKRLRRLIDSKEVVRIMETHNALSGLIVENIKANNGIEYDGMWSSSLTDSTSKGKPDIEAVDVTARINTVNEIFEVTTKPMIYDADTGGIAEHFAFTVRTLERTGVSAVIIEDKTGLKKNSLFGTEVEQTQDSIENFCAKIKVGKKAQITDDFMIIARIESLILDKGMDDAIARAKAYIEAGADGIMIHSRQKSPNEILEFCKILRDYNENIPIVVVPTSFNQITAKELSQAGVNIVIYANHMLRAAYPGMKNVAKSILENDRSFEAEEQLLSIKEILDLIPGTK</sequence>
<dbReference type="InterPro" id="IPR015813">
    <property type="entry name" value="Pyrv/PenolPyrv_kinase-like_dom"/>
</dbReference>
<dbReference type="EC" id="5.4.2.9" evidence="4"/>
<dbReference type="Proteomes" id="UP001283691">
    <property type="component" value="Unassembled WGS sequence"/>
</dbReference>
<dbReference type="CDD" id="cd02170">
    <property type="entry name" value="cytidylyltransferase"/>
    <property type="match status" value="1"/>
</dbReference>
<dbReference type="SUPFAM" id="SSF52374">
    <property type="entry name" value="Nucleotidylyl transferase"/>
    <property type="match status" value="1"/>
</dbReference>
<evidence type="ECO:0000256" key="1">
    <source>
        <dbReference type="ARBA" id="ARBA00022679"/>
    </source>
</evidence>
<dbReference type="CDD" id="cd00377">
    <property type="entry name" value="ICL_PEPM"/>
    <property type="match status" value="1"/>
</dbReference>
<dbReference type="GO" id="GO:0050188">
    <property type="term" value="F:phosphoenolpyruvate mutase activity"/>
    <property type="evidence" value="ECO:0007669"/>
    <property type="project" value="UniProtKB-EC"/>
</dbReference>
<dbReference type="PANTHER" id="PTHR43793:SF1">
    <property type="entry name" value="FAD SYNTHASE"/>
    <property type="match status" value="1"/>
</dbReference>
<dbReference type="SUPFAM" id="SSF51621">
    <property type="entry name" value="Phosphoenolpyruvate/pyruvate domain"/>
    <property type="match status" value="1"/>
</dbReference>
<feature type="domain" description="Cytidyltransferase-like" evidence="5">
    <location>
        <begin position="10"/>
        <end position="131"/>
    </location>
</feature>
<dbReference type="PANTHER" id="PTHR43793">
    <property type="entry name" value="FAD SYNTHASE"/>
    <property type="match status" value="1"/>
</dbReference>
<dbReference type="Gene3D" id="3.20.20.60">
    <property type="entry name" value="Phosphoenolpyruvate-binding domains"/>
    <property type="match status" value="1"/>
</dbReference>
<evidence type="ECO:0000256" key="4">
    <source>
        <dbReference type="ARBA" id="ARBA00024063"/>
    </source>
</evidence>
<dbReference type="Pfam" id="PF13714">
    <property type="entry name" value="PEP_mutase"/>
    <property type="match status" value="1"/>
</dbReference>
<dbReference type="InterPro" id="IPR050385">
    <property type="entry name" value="Archaeal_FAD_synthase"/>
</dbReference>
<dbReference type="NCBIfam" id="TIGR02320">
    <property type="entry name" value="PEP_mutase"/>
    <property type="match status" value="1"/>
</dbReference>